<dbReference type="Proteomes" id="UP001330434">
    <property type="component" value="Chromosome"/>
</dbReference>
<gene>
    <name evidence="1" type="ORF">Bealeia1_01343</name>
</gene>
<organism evidence="1 2">
    <name type="scientific">Candidatus Bealeia paramacronuclearis</name>
    <dbReference type="NCBI Taxonomy" id="1921001"/>
    <lineage>
        <taxon>Bacteria</taxon>
        <taxon>Pseudomonadati</taxon>
        <taxon>Pseudomonadota</taxon>
        <taxon>Alphaproteobacteria</taxon>
        <taxon>Holosporales</taxon>
        <taxon>Holosporaceae</taxon>
        <taxon>Candidatus Bealeia</taxon>
    </lineage>
</organism>
<keyword evidence="2" id="KW-1185">Reference proteome</keyword>
<accession>A0ABZ2C3Y6</accession>
<reference evidence="1 2" key="1">
    <citation type="journal article" date="2024" name="Environ. Microbiol.">
        <title>Novel evolutionary insights on the interactions of the Holosporales (Alphaproteobacteria) with eukaryotic hosts from comparative genomics.</title>
        <authorList>
            <person name="Giovannini M."/>
            <person name="Petroni G."/>
            <person name="Castelli M."/>
        </authorList>
    </citation>
    <scope>NUCLEOTIDE SEQUENCE [LARGE SCALE GENOMIC DNA]</scope>
    <source>
        <strain evidence="1 2">US_Bl 15I1</strain>
    </source>
</reference>
<dbReference type="RefSeq" id="WP_338453475.1">
    <property type="nucleotide sequence ID" value="NZ_CP133270.1"/>
</dbReference>
<protein>
    <recommendedName>
        <fullName evidence="3">DUF1036 domain-containing protein</fullName>
    </recommendedName>
</protein>
<sequence length="163" mass="18371">MKPLLLALTLTLTFLISSVNAGRRVYFKFINYSSCPVTITTSNYICWYKNTTLMPEPLTVYPGDPGYPYSTQIKASGLCWDRYSYLDLEFANGFESKSVEFTQYKTNLTYNYLKTSGDGSLATWIDVSKIDPDLMATLTFTDGNALHKGKCSKNNLTKKSGKR</sequence>
<proteinExistence type="predicted"/>
<evidence type="ECO:0000313" key="2">
    <source>
        <dbReference type="Proteomes" id="UP001330434"/>
    </source>
</evidence>
<evidence type="ECO:0008006" key="3">
    <source>
        <dbReference type="Google" id="ProtNLM"/>
    </source>
</evidence>
<evidence type="ECO:0000313" key="1">
    <source>
        <dbReference type="EMBL" id="WVX67146.1"/>
    </source>
</evidence>
<name>A0ABZ2C3Y6_9PROT</name>
<dbReference type="EMBL" id="CP133270">
    <property type="protein sequence ID" value="WVX67146.1"/>
    <property type="molecule type" value="Genomic_DNA"/>
</dbReference>